<dbReference type="AlphaFoldDB" id="C5BJ61"/>
<keyword evidence="3" id="KW-1185">Reference proteome</keyword>
<sequence length="41" mass="4657">MHKTKRSSVGLVAAIVITAYATNPNYSDQMTLRHIKNYYSL</sequence>
<reference evidence="2 3" key="1">
    <citation type="journal article" date="2009" name="PLoS ONE">
        <title>The complete genome of Teredinibacter turnerae T7901: an intracellular endosymbiont of marine wood-boring bivalves (shipworms).</title>
        <authorList>
            <person name="Yang J.C."/>
            <person name="Madupu R."/>
            <person name="Durkin A.S."/>
            <person name="Ekborg N.A."/>
            <person name="Pedamallu C.S."/>
            <person name="Hostetler J.B."/>
            <person name="Radune D."/>
            <person name="Toms B.S."/>
            <person name="Henrissat B."/>
            <person name="Coutinho P.M."/>
            <person name="Schwarz S."/>
            <person name="Field L."/>
            <person name="Trindade-Silva A.E."/>
            <person name="Soares C.A.G."/>
            <person name="Elshahawi S."/>
            <person name="Hanora A."/>
            <person name="Schmidt E.W."/>
            <person name="Haygood M.G."/>
            <person name="Posfai J."/>
            <person name="Benner J."/>
            <person name="Madinger C."/>
            <person name="Nove J."/>
            <person name="Anton B."/>
            <person name="Chaudhary K."/>
            <person name="Foster J."/>
            <person name="Holman A."/>
            <person name="Kumar S."/>
            <person name="Lessard P.A."/>
            <person name="Luyten Y.A."/>
            <person name="Slatko B."/>
            <person name="Wood N."/>
            <person name="Wu B."/>
            <person name="Teplitski M."/>
            <person name="Mougous J.D."/>
            <person name="Ward N."/>
            <person name="Eisen J.A."/>
            <person name="Badger J.H."/>
            <person name="Distel D.L."/>
        </authorList>
    </citation>
    <scope>NUCLEOTIDE SEQUENCE [LARGE SCALE GENOMIC DNA]</scope>
    <source>
        <strain evidence="3">ATCC 39867 / T7901</strain>
    </source>
</reference>
<dbReference type="HOGENOM" id="CLU_3277897_0_0_6"/>
<name>C5BJ61_TERTT</name>
<evidence type="ECO:0000256" key="1">
    <source>
        <dbReference type="SAM" id="SignalP"/>
    </source>
</evidence>
<evidence type="ECO:0000313" key="2">
    <source>
        <dbReference type="EMBL" id="ACR11901.1"/>
    </source>
</evidence>
<keyword evidence="1" id="KW-0732">Signal</keyword>
<protein>
    <submittedName>
        <fullName evidence="2">Uncharacterized protein</fullName>
    </submittedName>
</protein>
<dbReference type="Proteomes" id="UP000009080">
    <property type="component" value="Chromosome"/>
</dbReference>
<proteinExistence type="predicted"/>
<evidence type="ECO:0000313" key="3">
    <source>
        <dbReference type="Proteomes" id="UP000009080"/>
    </source>
</evidence>
<accession>C5BJ61</accession>
<dbReference type="EMBL" id="CP001614">
    <property type="protein sequence ID" value="ACR11901.1"/>
    <property type="molecule type" value="Genomic_DNA"/>
</dbReference>
<feature type="signal peptide" evidence="1">
    <location>
        <begin position="1"/>
        <end position="21"/>
    </location>
</feature>
<dbReference type="KEGG" id="ttu:TERTU_4471"/>
<gene>
    <name evidence="2" type="ordered locus">TERTU_4471</name>
</gene>
<feature type="chain" id="PRO_5002948624" evidence="1">
    <location>
        <begin position="22"/>
        <end position="41"/>
    </location>
</feature>
<organism evidence="2 3">
    <name type="scientific">Teredinibacter turnerae (strain ATCC 39867 / T7901)</name>
    <dbReference type="NCBI Taxonomy" id="377629"/>
    <lineage>
        <taxon>Bacteria</taxon>
        <taxon>Pseudomonadati</taxon>
        <taxon>Pseudomonadota</taxon>
        <taxon>Gammaproteobacteria</taxon>
        <taxon>Cellvibrionales</taxon>
        <taxon>Cellvibrionaceae</taxon>
        <taxon>Teredinibacter</taxon>
    </lineage>
</organism>